<dbReference type="InterPro" id="IPR056884">
    <property type="entry name" value="NPHP3-like_N"/>
</dbReference>
<sequence length="120" mass="13639">MVLAVLKSANRKTYLILDALDESGVPRKDLLAWVEMIAELTSPKIHLLVTSREESDISSVLGRPNLMDQIIAVQTDIIDKDIRAYMEHRLGTGKEFQRWKDRADIQQKIQDSLTRMSGGM</sequence>
<feature type="domain" description="Nephrocystin 3-like N-terminal" evidence="2">
    <location>
        <begin position="6"/>
        <end position="52"/>
    </location>
</feature>
<keyword evidence="4" id="KW-1185">Reference proteome</keyword>
<dbReference type="PANTHER" id="PTHR10039">
    <property type="entry name" value="AMELOGENIN"/>
    <property type="match status" value="1"/>
</dbReference>
<evidence type="ECO:0000313" key="3">
    <source>
        <dbReference type="EMBL" id="CAD0085347.1"/>
    </source>
</evidence>
<dbReference type="Pfam" id="PF24883">
    <property type="entry name" value="NPHP3_N"/>
    <property type="match status" value="1"/>
</dbReference>
<accession>A0A9N8JCV1</accession>
<dbReference type="EMBL" id="CAIJEO010000002">
    <property type="protein sequence ID" value="CAD0085347.1"/>
    <property type="molecule type" value="Genomic_DNA"/>
</dbReference>
<evidence type="ECO:0000256" key="1">
    <source>
        <dbReference type="ARBA" id="ARBA00022737"/>
    </source>
</evidence>
<reference evidence="3" key="1">
    <citation type="submission" date="2020-06" db="EMBL/GenBank/DDBJ databases">
        <authorList>
            <person name="Onetto C."/>
        </authorList>
    </citation>
    <scope>NUCLEOTIDE SEQUENCE</scope>
</reference>
<name>A0A9N8JCV1_9PEZI</name>
<dbReference type="AlphaFoldDB" id="A0A9N8JCV1"/>
<dbReference type="OrthoDB" id="1577640at2759"/>
<comment type="caution">
    <text evidence="3">The sequence shown here is derived from an EMBL/GenBank/DDBJ whole genome shotgun (WGS) entry which is preliminary data.</text>
</comment>
<protein>
    <recommendedName>
        <fullName evidence="2">Nephrocystin 3-like N-terminal domain-containing protein</fullName>
    </recommendedName>
</protein>
<proteinExistence type="predicted"/>
<organism evidence="3 4">
    <name type="scientific">Aureobasidium mustum</name>
    <dbReference type="NCBI Taxonomy" id="2773714"/>
    <lineage>
        <taxon>Eukaryota</taxon>
        <taxon>Fungi</taxon>
        <taxon>Dikarya</taxon>
        <taxon>Ascomycota</taxon>
        <taxon>Pezizomycotina</taxon>
        <taxon>Dothideomycetes</taxon>
        <taxon>Dothideomycetidae</taxon>
        <taxon>Dothideales</taxon>
        <taxon>Saccotheciaceae</taxon>
        <taxon>Aureobasidium</taxon>
    </lineage>
</organism>
<evidence type="ECO:0000259" key="2">
    <source>
        <dbReference type="Pfam" id="PF24883"/>
    </source>
</evidence>
<evidence type="ECO:0000313" key="4">
    <source>
        <dbReference type="Proteomes" id="UP000714618"/>
    </source>
</evidence>
<gene>
    <name evidence="3" type="ORF">AWRI4233_LOCUS158</name>
</gene>
<keyword evidence="1" id="KW-0677">Repeat</keyword>
<dbReference type="Proteomes" id="UP000714618">
    <property type="component" value="Unassembled WGS sequence"/>
</dbReference>